<dbReference type="AlphaFoldDB" id="A0A2Z6AVT4"/>
<evidence type="ECO:0000313" key="4">
    <source>
        <dbReference type="Proteomes" id="UP000269883"/>
    </source>
</evidence>
<dbReference type="Pfam" id="PF12849">
    <property type="entry name" value="PBP_like_2"/>
    <property type="match status" value="1"/>
</dbReference>
<gene>
    <name evidence="3" type="ORF">DFE_0636</name>
</gene>
<dbReference type="Gene3D" id="3.40.190.10">
    <property type="entry name" value="Periplasmic binding protein-like II"/>
    <property type="match status" value="2"/>
</dbReference>
<evidence type="ECO:0000256" key="1">
    <source>
        <dbReference type="SAM" id="SignalP"/>
    </source>
</evidence>
<accession>A0A2Z6AVT4</accession>
<dbReference type="EMBL" id="AP017378">
    <property type="protein sequence ID" value="BBD07362.1"/>
    <property type="molecule type" value="Genomic_DNA"/>
</dbReference>
<dbReference type="Proteomes" id="UP000269883">
    <property type="component" value="Chromosome"/>
</dbReference>
<keyword evidence="1" id="KW-0732">Signal</keyword>
<evidence type="ECO:0000259" key="2">
    <source>
        <dbReference type="Pfam" id="PF12849"/>
    </source>
</evidence>
<dbReference type="KEGG" id="dfl:DFE_0636"/>
<dbReference type="InterPro" id="IPR052738">
    <property type="entry name" value="ABC-Tungstate_binding"/>
</dbReference>
<name>A0A2Z6AVT4_9BACT</name>
<evidence type="ECO:0000313" key="3">
    <source>
        <dbReference type="EMBL" id="BBD07362.1"/>
    </source>
</evidence>
<sequence length="275" mass="29583">MKKMLVATTVALSLIMMLATVGMAKDVLMMATTTSTDNTGLLDELAPMFTEDTGIDLRWTAIGTGKALAMGRNCDVDVLLVHAPGAEKKEVDAGNAIDRTQLMYNDFVIIGPASDPAGVKGMGVVEAMKTFAVKHGVFCSRGDNSGTNKKELSLWKAAGMAVPEKQDWYVQTGQGMIATIRVAAEKGGYTMTDRGTYIKYEANEKGNPALKVLVEGDKTLFNQYSAMAVNPAKCPKVQYELAGKFIDWMASAKAQKAIADFRLMGKQLFTPNAGM</sequence>
<feature type="chain" id="PRO_5016391515" evidence="1">
    <location>
        <begin position="25"/>
        <end position="275"/>
    </location>
</feature>
<proteinExistence type="predicted"/>
<keyword evidence="4" id="KW-1185">Reference proteome</keyword>
<organism evidence="3 4">
    <name type="scientific">Desulfovibrio ferrophilus</name>
    <dbReference type="NCBI Taxonomy" id="241368"/>
    <lineage>
        <taxon>Bacteria</taxon>
        <taxon>Pseudomonadati</taxon>
        <taxon>Thermodesulfobacteriota</taxon>
        <taxon>Desulfovibrionia</taxon>
        <taxon>Desulfovibrionales</taxon>
        <taxon>Desulfovibrionaceae</taxon>
        <taxon>Desulfovibrio</taxon>
    </lineage>
</organism>
<feature type="signal peptide" evidence="1">
    <location>
        <begin position="1"/>
        <end position="24"/>
    </location>
</feature>
<dbReference type="SUPFAM" id="SSF53850">
    <property type="entry name" value="Periplasmic binding protein-like II"/>
    <property type="match status" value="1"/>
</dbReference>
<dbReference type="InterPro" id="IPR024370">
    <property type="entry name" value="PBP_domain"/>
</dbReference>
<protein>
    <submittedName>
        <fullName evidence="3">ABC transporter, periplasmic substrate-binding protein</fullName>
    </submittedName>
</protein>
<dbReference type="PANTHER" id="PTHR37945:SF1">
    <property type="entry name" value="EXTRACELLULAR TUNGSTATE BINDING PROTEIN"/>
    <property type="match status" value="1"/>
</dbReference>
<reference evidence="3 4" key="1">
    <citation type="journal article" date="2018" name="Sci. Adv.">
        <title>Multi-heme cytochromes provide a pathway for survival in energy-limited environments.</title>
        <authorList>
            <person name="Deng X."/>
            <person name="Dohmae N."/>
            <person name="Nealson K.H."/>
            <person name="Hashimoto K."/>
            <person name="Okamoto A."/>
        </authorList>
    </citation>
    <scope>NUCLEOTIDE SEQUENCE [LARGE SCALE GENOMIC DNA]</scope>
    <source>
        <strain evidence="3 4">IS5</strain>
    </source>
</reference>
<feature type="domain" description="PBP" evidence="2">
    <location>
        <begin position="30"/>
        <end position="252"/>
    </location>
</feature>
<dbReference type="PANTHER" id="PTHR37945">
    <property type="entry name" value="EXTRACELLULAR TUNGSTATE BINDING PROTEIN"/>
    <property type="match status" value="1"/>
</dbReference>